<sequence>MNESEIEIGRVLLHFEQVVEEYHLTLEELENYLTFPEIEQEKLDKLLRKLRRNRRQLFNGIQVIVNHVNNVTDNKMKEEALGLLNYFYMVGLNDDEKALIKAKEKDSSLSEEINKDLEIVTKIRSLILKFVY</sequence>
<gene>
    <name evidence="1" type="ORF">D1868_02655</name>
</gene>
<accession>A0A650CMC3</accession>
<organism evidence="1 2">
    <name type="scientific">Stygiolobus azoricus</name>
    <dbReference type="NCBI Taxonomy" id="41675"/>
    <lineage>
        <taxon>Archaea</taxon>
        <taxon>Thermoproteota</taxon>
        <taxon>Thermoprotei</taxon>
        <taxon>Sulfolobales</taxon>
        <taxon>Sulfolobaceae</taxon>
        <taxon>Stygiolobus</taxon>
    </lineage>
</organism>
<protein>
    <submittedName>
        <fullName evidence="1">Uncharacterized protein</fullName>
    </submittedName>
</protein>
<name>A0A650CMC3_9CREN</name>
<dbReference type="RefSeq" id="WP_156005272.1">
    <property type="nucleotide sequence ID" value="NZ_CP045483.1"/>
</dbReference>
<dbReference type="EMBL" id="CP045483">
    <property type="protein sequence ID" value="QGR18996.1"/>
    <property type="molecule type" value="Genomic_DNA"/>
</dbReference>
<dbReference type="AlphaFoldDB" id="A0A650CMC3"/>
<evidence type="ECO:0000313" key="1">
    <source>
        <dbReference type="EMBL" id="QGR18996.1"/>
    </source>
</evidence>
<dbReference type="Proteomes" id="UP000423396">
    <property type="component" value="Chromosome"/>
</dbReference>
<dbReference type="GeneID" id="42797938"/>
<evidence type="ECO:0000313" key="2">
    <source>
        <dbReference type="Proteomes" id="UP000423396"/>
    </source>
</evidence>
<reference evidence="1 2" key="1">
    <citation type="submission" date="2019-10" db="EMBL/GenBank/DDBJ databases">
        <title>Genome Sequences from Six Type Strain Members of the Archaeal Family Sulfolobaceae: Acidianus ambivalens, Acidianus infernus, Metallosphaera prunae, Stygiolobus azoricus, Sulfolobus metallicus, and Sulfurisphaera ohwakuensis.</title>
        <authorList>
            <person name="Counts J.A."/>
            <person name="Kelly R.M."/>
        </authorList>
    </citation>
    <scope>NUCLEOTIDE SEQUENCE [LARGE SCALE GENOMIC DNA]</scope>
    <source>
        <strain evidence="1 2">FC6</strain>
    </source>
</reference>
<keyword evidence="2" id="KW-1185">Reference proteome</keyword>
<proteinExistence type="predicted"/>
<dbReference type="KEGG" id="sazo:D1868_02655"/>
<dbReference type="OrthoDB" id="42720at2157"/>